<dbReference type="OrthoDB" id="3934656at2759"/>
<dbReference type="GO" id="GO:0020037">
    <property type="term" value="F:heme binding"/>
    <property type="evidence" value="ECO:0007669"/>
    <property type="project" value="InterPro"/>
</dbReference>
<dbReference type="Gene3D" id="1.10.630.10">
    <property type="entry name" value="Cytochrome P450"/>
    <property type="match status" value="1"/>
</dbReference>
<reference evidence="11" key="1">
    <citation type="submission" date="2020-10" db="EMBL/GenBank/DDBJ databases">
        <authorList>
            <person name="Kim D.-H."/>
        </authorList>
    </citation>
    <scope>NUCLEOTIDE SEQUENCE</scope>
</reference>
<comment type="cofactor">
    <cofactor evidence="1 8">
        <name>heme</name>
        <dbReference type="ChEBI" id="CHEBI:30413"/>
    </cofactor>
</comment>
<evidence type="ECO:0000256" key="6">
    <source>
        <dbReference type="ARBA" id="ARBA00023004"/>
    </source>
</evidence>
<keyword evidence="7 9" id="KW-0503">Monooxygenase</keyword>
<dbReference type="PANTHER" id="PTHR24300:SF376">
    <property type="entry name" value="CYTOCHROME P450 15A1"/>
    <property type="match status" value="1"/>
</dbReference>
<feature type="signal peptide" evidence="10">
    <location>
        <begin position="1"/>
        <end position="26"/>
    </location>
</feature>
<dbReference type="PANTHER" id="PTHR24300">
    <property type="entry name" value="CYTOCHROME P450 508A4-RELATED"/>
    <property type="match status" value="1"/>
</dbReference>
<dbReference type="AlphaFoldDB" id="A0A8B0MFP9"/>
<dbReference type="PRINTS" id="PR00385">
    <property type="entry name" value="P450"/>
</dbReference>
<evidence type="ECO:0000256" key="5">
    <source>
        <dbReference type="ARBA" id="ARBA00023002"/>
    </source>
</evidence>
<dbReference type="GO" id="GO:0006805">
    <property type="term" value="P:xenobiotic metabolic process"/>
    <property type="evidence" value="ECO:0007669"/>
    <property type="project" value="TreeGrafter"/>
</dbReference>
<evidence type="ECO:0000256" key="7">
    <source>
        <dbReference type="ARBA" id="ARBA00023033"/>
    </source>
</evidence>
<dbReference type="GO" id="GO:0005506">
    <property type="term" value="F:iron ion binding"/>
    <property type="evidence" value="ECO:0007669"/>
    <property type="project" value="InterPro"/>
</dbReference>
<keyword evidence="6 8" id="KW-0408">Iron</keyword>
<name>A0A8B0MFP9_EURAF</name>
<dbReference type="InterPro" id="IPR017972">
    <property type="entry name" value="Cyt_P450_CS"/>
</dbReference>
<evidence type="ECO:0000256" key="4">
    <source>
        <dbReference type="ARBA" id="ARBA00022723"/>
    </source>
</evidence>
<evidence type="ECO:0000313" key="11">
    <source>
        <dbReference type="EMBL" id="QTW43691.1"/>
    </source>
</evidence>
<dbReference type="FunFam" id="1.10.630.10:FF:000036">
    <property type="entry name" value="CYtochrome P450 family"/>
    <property type="match status" value="1"/>
</dbReference>
<dbReference type="PROSITE" id="PS00086">
    <property type="entry name" value="CYTOCHROME_P450"/>
    <property type="match status" value="1"/>
</dbReference>
<protein>
    <submittedName>
        <fullName evidence="11">CYP3082A3</fullName>
    </submittedName>
</protein>
<proteinExistence type="evidence at transcript level"/>
<organism evidence="11">
    <name type="scientific">Eurytemora affinis</name>
    <name type="common">Copepod</name>
    <name type="synonym">Temora affinis</name>
    <dbReference type="NCBI Taxonomy" id="88015"/>
    <lineage>
        <taxon>Eukaryota</taxon>
        <taxon>Metazoa</taxon>
        <taxon>Ecdysozoa</taxon>
        <taxon>Arthropoda</taxon>
        <taxon>Crustacea</taxon>
        <taxon>Multicrustacea</taxon>
        <taxon>Hexanauplia</taxon>
        <taxon>Copepoda</taxon>
        <taxon>Calanoida</taxon>
        <taxon>Temoridae</taxon>
        <taxon>Eurytemora</taxon>
    </lineage>
</organism>
<evidence type="ECO:0000256" key="2">
    <source>
        <dbReference type="ARBA" id="ARBA00010617"/>
    </source>
</evidence>
<dbReference type="InterPro" id="IPR001128">
    <property type="entry name" value="Cyt_P450"/>
</dbReference>
<evidence type="ECO:0000256" key="1">
    <source>
        <dbReference type="ARBA" id="ARBA00001971"/>
    </source>
</evidence>
<evidence type="ECO:0000256" key="3">
    <source>
        <dbReference type="ARBA" id="ARBA00022617"/>
    </source>
</evidence>
<evidence type="ECO:0000256" key="10">
    <source>
        <dbReference type="SAM" id="SignalP"/>
    </source>
</evidence>
<dbReference type="InterPro" id="IPR036396">
    <property type="entry name" value="Cyt_P450_sf"/>
</dbReference>
<dbReference type="GO" id="GO:0016712">
    <property type="term" value="F:oxidoreductase activity, acting on paired donors, with incorporation or reduction of molecular oxygen, reduced flavin or flavoprotein as one donor, and incorporation of one atom of oxygen"/>
    <property type="evidence" value="ECO:0007669"/>
    <property type="project" value="TreeGrafter"/>
</dbReference>
<comment type="similarity">
    <text evidence="2 9">Belongs to the cytochrome P450 family.</text>
</comment>
<reference evidence="11" key="2">
    <citation type="journal article" name="Mar. Pollut. Bull.">
        <title>The genome of the European estuarine calanoid copepod Eurytemora affinis: Potential use in molecular ecotoxicology.</title>
        <authorList>
            <person name="Choi B.S."/>
            <person name="Kim D.H."/>
            <person name="Kim M.S."/>
            <person name="Park J.C."/>
            <person name="Lee Y.H."/>
            <person name="Kim H.J."/>
            <person name="Jeong C.B."/>
            <person name="Hagiwara A."/>
            <person name="Souissi S."/>
            <person name="Lee J.S."/>
        </authorList>
    </citation>
    <scope>NUCLEOTIDE SEQUENCE</scope>
</reference>
<sequence>MLSWILFTILLCILSFLYLNKPKVLGTRMPGPKGALACGREMGSMRLGKVPFLGFHQLSMKWGNILSLDLVVQKMVILAGFQEIKLVHSSEHADSRAPLIIPNLIFVGSHATRGILFNSGQAWRDLRRFTIKSLKDLGFNKSASEDTVLVETNALVSEIRGQAKLKDGVVDIDLLFNKAALNIVWKFVSNQRYEYDDHRMHKLLKVLDTFMTIGTHVMGKPLGILPFLRFFPPFRQTFNNCYNGIKELRDFIQESIDDHVKKFDKDDIKDYIDVFLNELGTQEHFTIEQLVICCLDLFTAGSETSSKGLMFGIALMIRNPGIQSRVQEELDLHLQGRKVVTMEDKVHLPYTEATINEVFRLCNVVPVVAPHLATKDIQLGQYTLSKGTTVLTNTYSVHMDPEHFKDPHTFNPDRFINQKGEFENDERNIPFGIGKRRCLGETLARMENFLFFSNLLLQFRFLPSGDLPSLEPVTGFSNGPQPFLTKVLDR</sequence>
<dbReference type="EMBL" id="MW149391">
    <property type="protein sequence ID" value="QTW43691.1"/>
    <property type="molecule type" value="mRNA"/>
</dbReference>
<keyword evidence="3 8" id="KW-0349">Heme</keyword>
<dbReference type="GO" id="GO:0005737">
    <property type="term" value="C:cytoplasm"/>
    <property type="evidence" value="ECO:0007669"/>
    <property type="project" value="TreeGrafter"/>
</dbReference>
<evidence type="ECO:0000256" key="8">
    <source>
        <dbReference type="PIRSR" id="PIRSR602401-1"/>
    </source>
</evidence>
<dbReference type="GO" id="GO:0006082">
    <property type="term" value="P:organic acid metabolic process"/>
    <property type="evidence" value="ECO:0007669"/>
    <property type="project" value="TreeGrafter"/>
</dbReference>
<dbReference type="Pfam" id="PF00067">
    <property type="entry name" value="p450"/>
    <property type="match status" value="1"/>
</dbReference>
<dbReference type="InterPro" id="IPR050182">
    <property type="entry name" value="Cytochrome_P450_fam2"/>
</dbReference>
<dbReference type="SUPFAM" id="SSF48264">
    <property type="entry name" value="Cytochrome P450"/>
    <property type="match status" value="1"/>
</dbReference>
<feature type="binding site" description="axial binding residue" evidence="8">
    <location>
        <position position="438"/>
    </location>
    <ligand>
        <name>heme</name>
        <dbReference type="ChEBI" id="CHEBI:30413"/>
    </ligand>
    <ligandPart>
        <name>Fe</name>
        <dbReference type="ChEBI" id="CHEBI:18248"/>
    </ligandPart>
</feature>
<dbReference type="PRINTS" id="PR00463">
    <property type="entry name" value="EP450I"/>
</dbReference>
<feature type="chain" id="PRO_5032279105" evidence="10">
    <location>
        <begin position="27"/>
        <end position="490"/>
    </location>
</feature>
<dbReference type="GO" id="GO:0008395">
    <property type="term" value="F:steroid hydroxylase activity"/>
    <property type="evidence" value="ECO:0007669"/>
    <property type="project" value="TreeGrafter"/>
</dbReference>
<dbReference type="InterPro" id="IPR002401">
    <property type="entry name" value="Cyt_P450_E_grp-I"/>
</dbReference>
<keyword evidence="10" id="KW-0732">Signal</keyword>
<keyword evidence="4 8" id="KW-0479">Metal-binding</keyword>
<accession>A0A8B0MFP9</accession>
<evidence type="ECO:0000256" key="9">
    <source>
        <dbReference type="RuleBase" id="RU000461"/>
    </source>
</evidence>
<keyword evidence="5 9" id="KW-0560">Oxidoreductase</keyword>